<feature type="domain" description="Helicase ATP-binding" evidence="7">
    <location>
        <begin position="1466"/>
        <end position="1612"/>
    </location>
</feature>
<keyword evidence="4" id="KW-0547">Nucleotide-binding</keyword>
<feature type="transmembrane region" description="Helical" evidence="6">
    <location>
        <begin position="6"/>
        <end position="27"/>
    </location>
</feature>
<dbReference type="Pfam" id="PF00680">
    <property type="entry name" value="RdRP_1"/>
    <property type="match status" value="1"/>
</dbReference>
<feature type="transmembrane region" description="Helical" evidence="6">
    <location>
        <begin position="34"/>
        <end position="64"/>
    </location>
</feature>
<keyword evidence="6" id="KW-0812">Transmembrane</keyword>
<evidence type="ECO:0000256" key="5">
    <source>
        <dbReference type="ARBA" id="ARBA00022953"/>
    </source>
</evidence>
<dbReference type="InterPro" id="IPR043502">
    <property type="entry name" value="DNA/RNA_pol_sf"/>
</dbReference>
<organism evidence="8">
    <name type="scientific">Lentinula edodes fusarivirus 4</name>
    <dbReference type="NCBI Taxonomy" id="2992850"/>
    <lineage>
        <taxon>Viruses</taxon>
        <taxon>Riboviria</taxon>
        <taxon>Orthornavirae</taxon>
        <taxon>Pisuviricota</taxon>
        <taxon>Duplopiviricetes</taxon>
        <taxon>Durnavirales</taxon>
        <taxon>Fusariviridae</taxon>
    </lineage>
</organism>
<feature type="transmembrane region" description="Helical" evidence="6">
    <location>
        <begin position="468"/>
        <end position="501"/>
    </location>
</feature>
<evidence type="ECO:0000256" key="2">
    <source>
        <dbReference type="ARBA" id="ARBA00022679"/>
    </source>
</evidence>
<dbReference type="InterPro" id="IPR001205">
    <property type="entry name" value="RNA-dir_pol_C"/>
</dbReference>
<dbReference type="GO" id="GO:0003968">
    <property type="term" value="F:RNA-directed RNA polymerase activity"/>
    <property type="evidence" value="ECO:0007669"/>
    <property type="project" value="UniProtKB-KW"/>
</dbReference>
<name>A0A9E8AG62_9VIRU</name>
<dbReference type="Pfam" id="PF00270">
    <property type="entry name" value="DEAD"/>
    <property type="match status" value="1"/>
</dbReference>
<feature type="transmembrane region" description="Helical" evidence="6">
    <location>
        <begin position="341"/>
        <end position="361"/>
    </location>
</feature>
<dbReference type="SMART" id="SM00487">
    <property type="entry name" value="DEXDc"/>
    <property type="match status" value="1"/>
</dbReference>
<evidence type="ECO:0000313" key="8">
    <source>
        <dbReference type="EMBL" id="UZA97542.1"/>
    </source>
</evidence>
<keyword evidence="2" id="KW-0808">Transferase</keyword>
<feature type="transmembrane region" description="Helical" evidence="6">
    <location>
        <begin position="367"/>
        <end position="389"/>
    </location>
</feature>
<dbReference type="SUPFAM" id="SSF56672">
    <property type="entry name" value="DNA/RNA polymerases"/>
    <property type="match status" value="1"/>
</dbReference>
<feature type="transmembrane region" description="Helical" evidence="6">
    <location>
        <begin position="302"/>
        <end position="320"/>
    </location>
</feature>
<evidence type="ECO:0000256" key="6">
    <source>
        <dbReference type="SAM" id="Phobius"/>
    </source>
</evidence>
<feature type="transmembrane region" description="Helical" evidence="6">
    <location>
        <begin position="114"/>
        <end position="139"/>
    </location>
</feature>
<sequence length="2074" mass="234609">MAYITYIMFPILSCLQLAWTHSSPWLLTALNGPWVLGFFWSAFFTGPAWWPTFTLVAGATYHLLQALSWWTPGINAGYWFTVFFNMTSPLGTGANILWFFWVRLGNALGAQTSFWILFCFWWLYTIIGFWFFAMAPFVLVTLFCTWSPAAIIYTLLMVFWLISEGVLTTLIAFFVDVAIEGAGRGRLAEPVVVIAVIHQLVWGVRRTLLQIVAFGRVLPFWRLAQPTVEQWSLDLIHTLAWPLRCIPTWQILSRLIRGDWPDEPLPDRVRFVALLVYRIGDIAATCREDGPVMSWYRYMPNWTWTPFGVVLGFFVHGTNLPWSDEMRAHARTSVRTTGWRILIFFGALVLPEIVFWIWLLFQLTVAGVLLFLGQGMGYAVLSSVFEAMFGPLATSRRVVLHNVPRTLKHWYLRALSWMAVDDRVVIQYDSAVDGMKEFTFRQDLPTGYDLQSLENAVWLRRNRFNTELISMAVFWMGVLSLLVWLPVAIITGIYSLSTDYLAKRLRRIWRALVFALMVPDKAIVFVVGACNYSYWVAAAWLYERDIPSPSQYFQSFDFSNYQHIFDSWTNFLNMLNLLVLFKLSPHPDEDLRAAFDKRMPELRPEHRERKIDILRRNVNRFWRTVDSLALPEFVESVYQPPTVANVKETYTMLMEAGFPGLTTEFIDSIQAPKDDQYLASWAGPAATWDAVTEYAFGPMRIAAKVFEEMANFASIATPGYIHTGTYNSVEAEQASTSRYWSGSTAEEFPNQSFSEVLDDVWQAVRAQYEWSRLATFEYVYDRWVKKYNLGFGFQFVRSGAKGKGRARPLKRSQAVAAAGGKQAFLNLWRFAYRNAGRLVHISTVFTKMETLKMKKALAGSVRTVLSSSFTHHAMTTVWNYMPNHNYKIWDTPMKVGIKFCGADFGKLWDSMARHQYIWAGDMTAFDSSLPPVVVNLVKEIRKRGFDTHKDSARIGQLIDMAYDVLLRHPLGFKSTGKIITKPNQGFTTGHSSTTPDNSIALVVCYMFAWRALTGLRAREFSHYNTLGNFGDDHILGWDAVFGWDPAKAPAVLESIGILMRDEAPGQVFMPGKTVSSFELYSKLYLSRKPSALKAEVLEEFNKAVRAEQYPGSLGFSFLAKKPVPVSYVQPELDAFGITYFHDYTTVHDRERLLGKIKGQVNTKADPSARRARLISLMALTFHQKDVYDMLEVSLRSLETTHAAWFLVNPPRQQKPTYAQVVRQWYSSKGTKVLSADEVEDDAEDKFEMVDGDKVAFFGHATFGENVVRWLADFPTVFSPRVVGNVWTDWLINRYPHLFTWVGALHIRANRLGPAVGEAKVRELISRTPYSFIRASGAFTHCPGPEVVKTSTLLLRHWIFMAWHLAFARRPAPSILSLVSGLDKVFINAQYALLGVQETAVVEVEVDLVAHLLIALLSQLEWDIFEADVHSITVPAPSRLISYMYNNLVRSVSPLGAVDLQPLVARVQALRPGDAFIFSAPTGVGKSTRLMVVTQEAVNMRVVVILPRRLLVLQITEYMRRAFPGHTFGAGTEDGFVPRDWDILYCTAQYALVADLPERCIFVVDECHVAEPPHNTIMRQCLRLRRPTIFVSATPPDWLGQIVHSVLALPANPRFKVQTVEKQADSYRAYLNEAGTFVSLARPRTRILVFTKFVADAVAFASNCGRPACVLSSKHTTLDVKAEVFVSTSVSDAGLTIPDVEYVLSCDQDFTLGTNSAFDEEEVRTMNVSGKHFTLSERVLTQRRGRTGRTSDGIFVLWKLREVLRPAELSPEDYISSLGSLIPRVYVDLPAHVQRILPTQQEMTTAGPLWITELAPWIPPDTVNPEDDTNEEAHAKIMASMLSQARIFDPTGGQEYSYLTPEEIAPVDGEGFPVLIPRGARIEVWYMGLEAHAEALFTERTGGDTLERQLLEFMRSADISGGALTVLLRDAGVHTLSFASMLWIMPRTGAIWKMLHPHLAGPTVPSAIKRFMDRYIAANIQQRVVGRLTEVAIPAPPPVSVTPDLAQFISHLGINRGIGTMTVLTTASAINISYLQCILFLQGTEDAIKLLQMPAAARPPNMNRLLIRLYQQWRR</sequence>
<keyword evidence="1 8" id="KW-0696">RNA-directed RNA polymerase</keyword>
<dbReference type="InterPro" id="IPR043128">
    <property type="entry name" value="Rev_trsase/Diguanyl_cyclase"/>
</dbReference>
<keyword evidence="6" id="KW-0472">Membrane</keyword>
<feature type="transmembrane region" description="Helical" evidence="6">
    <location>
        <begin position="187"/>
        <end position="204"/>
    </location>
</feature>
<feature type="transmembrane region" description="Helical" evidence="6">
    <location>
        <begin position="151"/>
        <end position="175"/>
    </location>
</feature>
<dbReference type="EMBL" id="OK636210">
    <property type="protein sequence ID" value="UZA97542.1"/>
    <property type="molecule type" value="Genomic_RNA"/>
</dbReference>
<dbReference type="Gene3D" id="3.40.50.300">
    <property type="entry name" value="P-loop containing nucleotide triphosphate hydrolases"/>
    <property type="match status" value="2"/>
</dbReference>
<reference evidence="8" key="1">
    <citation type="submission" date="2021-10" db="EMBL/GenBank/DDBJ databases">
        <authorList>
            <person name="Liu C."/>
            <person name="Xu Z."/>
            <person name="Bian Y."/>
            <person name="Guo M."/>
        </authorList>
    </citation>
    <scope>NUCLEOTIDE SEQUENCE</scope>
    <source>
        <strain evidence="8">LED2-6</strain>
    </source>
</reference>
<gene>
    <name evidence="8" type="primary">RdRp</name>
</gene>
<dbReference type="InterPro" id="IPR027417">
    <property type="entry name" value="P-loop_NTPase"/>
</dbReference>
<dbReference type="GO" id="GO:0005524">
    <property type="term" value="F:ATP binding"/>
    <property type="evidence" value="ECO:0007669"/>
    <property type="project" value="InterPro"/>
</dbReference>
<keyword evidence="3" id="KW-0548">Nucleotidyltransferase</keyword>
<dbReference type="GO" id="GO:0006351">
    <property type="term" value="P:DNA-templated transcription"/>
    <property type="evidence" value="ECO:0007669"/>
    <property type="project" value="InterPro"/>
</dbReference>
<evidence type="ECO:0000259" key="7">
    <source>
        <dbReference type="PROSITE" id="PS51192"/>
    </source>
</evidence>
<feature type="transmembrane region" description="Helical" evidence="6">
    <location>
        <begin position="522"/>
        <end position="542"/>
    </location>
</feature>
<protein>
    <submittedName>
        <fullName evidence="8">RNA-dependent RNA polymerase</fullName>
    </submittedName>
</protein>
<evidence type="ECO:0000256" key="4">
    <source>
        <dbReference type="ARBA" id="ARBA00022741"/>
    </source>
</evidence>
<evidence type="ECO:0000256" key="3">
    <source>
        <dbReference type="ARBA" id="ARBA00022695"/>
    </source>
</evidence>
<dbReference type="InterPro" id="IPR011545">
    <property type="entry name" value="DEAD/DEAH_box_helicase_dom"/>
</dbReference>
<keyword evidence="5" id="KW-0693">Viral RNA replication</keyword>
<feature type="transmembrane region" description="Helical" evidence="6">
    <location>
        <begin position="76"/>
        <end position="102"/>
    </location>
</feature>
<accession>A0A9E8AG62</accession>
<dbReference type="SUPFAM" id="SSF52540">
    <property type="entry name" value="P-loop containing nucleoside triphosphate hydrolases"/>
    <property type="match status" value="1"/>
</dbReference>
<dbReference type="InterPro" id="IPR014001">
    <property type="entry name" value="Helicase_ATP-bd"/>
</dbReference>
<dbReference type="Gene3D" id="3.30.70.270">
    <property type="match status" value="1"/>
</dbReference>
<dbReference type="GO" id="GO:0003723">
    <property type="term" value="F:RNA binding"/>
    <property type="evidence" value="ECO:0007669"/>
    <property type="project" value="InterPro"/>
</dbReference>
<evidence type="ECO:0000256" key="1">
    <source>
        <dbReference type="ARBA" id="ARBA00022484"/>
    </source>
</evidence>
<proteinExistence type="predicted"/>
<keyword evidence="6" id="KW-1133">Transmembrane helix</keyword>
<dbReference type="PROSITE" id="PS51192">
    <property type="entry name" value="HELICASE_ATP_BIND_1"/>
    <property type="match status" value="1"/>
</dbReference>